<feature type="domain" description="Novel STAND NTPase 1" evidence="5">
    <location>
        <begin position="552"/>
        <end position="894"/>
    </location>
</feature>
<dbReference type="SUPFAM" id="SSF52540">
    <property type="entry name" value="P-loop containing nucleoside triphosphate hydrolases"/>
    <property type="match status" value="1"/>
</dbReference>
<feature type="repeat" description="WD" evidence="3">
    <location>
        <begin position="1074"/>
        <end position="1115"/>
    </location>
</feature>
<feature type="repeat" description="WD" evidence="3">
    <location>
        <begin position="1279"/>
        <end position="1320"/>
    </location>
</feature>
<dbReference type="Pfam" id="PF20703">
    <property type="entry name" value="nSTAND1"/>
    <property type="match status" value="1"/>
</dbReference>
<feature type="repeat" description="WD" evidence="3">
    <location>
        <begin position="1033"/>
        <end position="1074"/>
    </location>
</feature>
<evidence type="ECO:0000256" key="1">
    <source>
        <dbReference type="ARBA" id="ARBA00022574"/>
    </source>
</evidence>
<evidence type="ECO:0000256" key="2">
    <source>
        <dbReference type="ARBA" id="ARBA00022737"/>
    </source>
</evidence>
<dbReference type="InterPro" id="IPR020472">
    <property type="entry name" value="WD40_PAC1"/>
</dbReference>
<dbReference type="InterPro" id="IPR049052">
    <property type="entry name" value="nSTAND1"/>
</dbReference>
<dbReference type="InterPro" id="IPR019775">
    <property type="entry name" value="WD40_repeat_CS"/>
</dbReference>
<protein>
    <recommendedName>
        <fullName evidence="5">Novel STAND NTPase 1 domain-containing protein</fullName>
    </recommendedName>
</protein>
<dbReference type="STRING" id="1458985.BJP34_34335"/>
<dbReference type="PANTHER" id="PTHR19848:SF8">
    <property type="entry name" value="F-BOX AND WD REPEAT DOMAIN CONTAINING 7"/>
    <property type="match status" value="1"/>
</dbReference>
<keyword evidence="2" id="KW-0677">Repeat</keyword>
<dbReference type="Gene3D" id="3.40.50.300">
    <property type="entry name" value="P-loop containing nucleotide triphosphate hydrolases"/>
    <property type="match status" value="1"/>
</dbReference>
<dbReference type="PROSITE" id="PS00678">
    <property type="entry name" value="WD_REPEATS_1"/>
    <property type="match status" value="5"/>
</dbReference>
<evidence type="ECO:0000313" key="7">
    <source>
        <dbReference type="Proteomes" id="UP000177870"/>
    </source>
</evidence>
<evidence type="ECO:0000313" key="6">
    <source>
        <dbReference type="EMBL" id="AOX03838.1"/>
    </source>
</evidence>
<dbReference type="KEGG" id="mpro:BJP34_34335"/>
<feature type="region of interest" description="Disordered" evidence="4">
    <location>
        <begin position="1"/>
        <end position="30"/>
    </location>
</feature>
<dbReference type="OrthoDB" id="9815657at2"/>
<dbReference type="SUPFAM" id="SSF48452">
    <property type="entry name" value="TPR-like"/>
    <property type="match status" value="1"/>
</dbReference>
<dbReference type="SUPFAM" id="SSF50998">
    <property type="entry name" value="Quinoprotein alcohol dehydrogenase-like"/>
    <property type="match status" value="1"/>
</dbReference>
<accession>A0A1D8U1S8</accession>
<evidence type="ECO:0000256" key="3">
    <source>
        <dbReference type="PROSITE-ProRule" id="PRU00221"/>
    </source>
</evidence>
<feature type="repeat" description="WD" evidence="3">
    <location>
        <begin position="1238"/>
        <end position="1279"/>
    </location>
</feature>
<dbReference type="InterPro" id="IPR011047">
    <property type="entry name" value="Quinoprotein_ADH-like_sf"/>
</dbReference>
<gene>
    <name evidence="6" type="ORF">BJP34_34335</name>
</gene>
<dbReference type="CDD" id="cd00200">
    <property type="entry name" value="WD40"/>
    <property type="match status" value="1"/>
</dbReference>
<sequence length="1387" mass="157997">MTNSHPQDNHQQAHNQQAHNQQAHNQQAHNQQAYNQQLLEQLAWVIEMAATVEEFSLFFAHCNYTQWRDHLIQQLAEVCSVEIFPIGLTPDITQLYRTIYTSIQTQLGQKQPQGIMVYGFEVVKDLEQLLKLANGVREEFRKQFNVPILFWVDDRVYSQFLRSARDLASWVTASPLEFQISTAEVIKFIQQVTDLGFTQVLAAGAPGGLDHGKNLSNQQLADLGRARLDLQHRQVALAPDLEASLEFILGRVIPDGLNQSEEHYQRSLKLWEDLVLSSPFSRSRVTEHLIRAGCVLFHMGQLYRSYADQDRNQDKQHCLRARDYFLRSHYLFEEAKRPDLVAKFINPLGEILQRLGRWDELEQLGKKALSLHQKYPNPVWLAHDYGFLAAEVAIARSQWHQVKDLATKALDILIDAQDSVEFPGDLTREQLEWAWELHQRWYRFSLGRAYKHLGQPQDGIAHLELAKEQTNPKVNPYLYIQILKELRQLYLDQGDYQRAFSVKAYQQLIEYQFRFRAFVGTSRFSLKQLIRDTQATPEEKQRIVADQIAASGREQAINDLVERIARKDHKLTVICGSSGVGKSFLLEEGLIPRLQQDPIAGRDVEPVLLSVYPQWEDRLNQRIIGTEKGGEWQKKGEREEILGKIIEQLRHNGDNNRLTVIIFDQFEEFLFEYHKPQQRRVFYQFLKDCLTLDAVQVILALRSDYISYLLECNDRLISLDVVNNDILSKNVLYYLGNFDQPQAKAVIQRLTEQSNFSLEPQLIDQLVADLAAETGEVRPIELQIVGAQLETEGIVTLERYQQWGDKAKLVDRYLEAVVTDCGPQHRETTWKLLSLLTDDKQLRPLKNETELATGLSLPPEQLTLILEILVGSGLVFKSQGVTEYCYQLVHDYLVDPIDNRYESDIKTYLVKVEEENRILEQGQQEGLKLERAGVTHLHQFNSSPFDALLAAMETGKALKAMVTKNTPLKDYPAATPILALQMIIDHIQEPRLGQHQGKVYQMKFSGDGQLLASAGKDGIVRLWDVNTGQVQELKGHKGLVWQMQFSQDDQLLASAGVDGMVRLWDVNTGQVQALKGHQGWVKQVEFSRDGQLLATAGVDGMVRLWDVNTGQVQELKGHQGWVDQVEWSRDGQLLASAGEDGMVRLWDLKTRQVQELKGHRGWVKQVEFSQDGQLLASAGEDRIVRLWVLNTGQVQELKGHEGLVWQLEFSRDGQLLASAGDYGMVRLWDVNTGQVQALQEHQGKVSQVAFSRDGQLLASAGDYGMVRLWDVNTGQVQEFQGHQGKVSQVAFSRDGQLLASAGDDRTVRLWDLRGREIAQFKGNPMVFNPDGTQLATIDGDTIKLWPVDTLDGLLARGCAWLSSYFRNSSVNPELKAFCEITLADKEA</sequence>
<dbReference type="InterPro" id="IPR015943">
    <property type="entry name" value="WD40/YVTN_repeat-like_dom_sf"/>
</dbReference>
<feature type="repeat" description="WD" evidence="3">
    <location>
        <begin position="1197"/>
        <end position="1238"/>
    </location>
</feature>
<dbReference type="SMART" id="SM00320">
    <property type="entry name" value="WD40"/>
    <property type="match status" value="9"/>
</dbReference>
<dbReference type="Pfam" id="PF00400">
    <property type="entry name" value="WD40"/>
    <property type="match status" value="8"/>
</dbReference>
<evidence type="ECO:0000256" key="4">
    <source>
        <dbReference type="SAM" id="MobiDB-lite"/>
    </source>
</evidence>
<dbReference type="RefSeq" id="WP_070396204.1">
    <property type="nucleotide sequence ID" value="NZ_CP017599.1"/>
</dbReference>
<evidence type="ECO:0000259" key="5">
    <source>
        <dbReference type="Pfam" id="PF20703"/>
    </source>
</evidence>
<reference evidence="7" key="1">
    <citation type="submission" date="2016-10" db="EMBL/GenBank/DDBJ databases">
        <title>Comparative genomics uncovers the prolific and rare metabolic potential of the cyanobacterial genus Moorea.</title>
        <authorList>
            <person name="Leao T."/>
            <person name="Castelao G."/>
            <person name="Korobeynikov A."/>
            <person name="Monroe E.A."/>
            <person name="Podell S."/>
            <person name="Glukhov E."/>
            <person name="Allen E."/>
            <person name="Gerwick W.H."/>
            <person name="Gerwick L."/>
        </authorList>
    </citation>
    <scope>NUCLEOTIDE SEQUENCE [LARGE SCALE GENOMIC DNA]</scope>
    <source>
        <strain evidence="7">PAL-8-15-08-1</strain>
    </source>
</reference>
<dbReference type="PROSITE" id="PS50082">
    <property type="entry name" value="WD_REPEATS_2"/>
    <property type="match status" value="8"/>
</dbReference>
<name>A0A1D8U1S8_9CYAN</name>
<feature type="compositionally biased region" description="Low complexity" evidence="4">
    <location>
        <begin position="9"/>
        <end position="30"/>
    </location>
</feature>
<dbReference type="PANTHER" id="PTHR19848">
    <property type="entry name" value="WD40 REPEAT PROTEIN"/>
    <property type="match status" value="1"/>
</dbReference>
<feature type="repeat" description="WD" evidence="3">
    <location>
        <begin position="1115"/>
        <end position="1156"/>
    </location>
</feature>
<organism evidence="6 7">
    <name type="scientific">Moorena producens PAL-8-15-08-1</name>
    <dbReference type="NCBI Taxonomy" id="1458985"/>
    <lineage>
        <taxon>Bacteria</taxon>
        <taxon>Bacillati</taxon>
        <taxon>Cyanobacteriota</taxon>
        <taxon>Cyanophyceae</taxon>
        <taxon>Coleofasciculales</taxon>
        <taxon>Coleofasciculaceae</taxon>
        <taxon>Moorena</taxon>
    </lineage>
</organism>
<dbReference type="PRINTS" id="PR00320">
    <property type="entry name" value="GPROTEINBRPT"/>
</dbReference>
<dbReference type="InterPro" id="IPR001680">
    <property type="entry name" value="WD40_rpt"/>
</dbReference>
<dbReference type="Gene3D" id="2.130.10.10">
    <property type="entry name" value="YVTN repeat-like/Quinoprotein amine dehydrogenase"/>
    <property type="match status" value="2"/>
</dbReference>
<proteinExistence type="predicted"/>
<feature type="repeat" description="WD" evidence="3">
    <location>
        <begin position="992"/>
        <end position="1033"/>
    </location>
</feature>
<dbReference type="InterPro" id="IPR027417">
    <property type="entry name" value="P-loop_NTPase"/>
</dbReference>
<feature type="repeat" description="WD" evidence="3">
    <location>
        <begin position="1156"/>
        <end position="1197"/>
    </location>
</feature>
<dbReference type="Gene3D" id="1.25.40.10">
    <property type="entry name" value="Tetratricopeptide repeat domain"/>
    <property type="match status" value="1"/>
</dbReference>
<keyword evidence="1 3" id="KW-0853">WD repeat</keyword>
<dbReference type="PROSITE" id="PS50294">
    <property type="entry name" value="WD_REPEATS_REGION"/>
    <property type="match status" value="8"/>
</dbReference>
<dbReference type="InterPro" id="IPR011990">
    <property type="entry name" value="TPR-like_helical_dom_sf"/>
</dbReference>
<dbReference type="Proteomes" id="UP000177870">
    <property type="component" value="Chromosome"/>
</dbReference>
<dbReference type="EMBL" id="CP017599">
    <property type="protein sequence ID" value="AOX03838.1"/>
    <property type="molecule type" value="Genomic_DNA"/>
</dbReference>